<gene>
    <name evidence="1" type="ORF">BKA67DRAFT_556216</name>
</gene>
<evidence type="ECO:0000313" key="1">
    <source>
        <dbReference type="EMBL" id="KAH6657744.1"/>
    </source>
</evidence>
<dbReference type="Proteomes" id="UP000758603">
    <property type="component" value="Unassembled WGS sequence"/>
</dbReference>
<dbReference type="EMBL" id="JAGPXC010000002">
    <property type="protein sequence ID" value="KAH6657744.1"/>
    <property type="molecule type" value="Genomic_DNA"/>
</dbReference>
<reference evidence="1" key="1">
    <citation type="journal article" date="2021" name="Nat. Commun.">
        <title>Genetic determinants of endophytism in the Arabidopsis root mycobiome.</title>
        <authorList>
            <person name="Mesny F."/>
            <person name="Miyauchi S."/>
            <person name="Thiergart T."/>
            <person name="Pickel B."/>
            <person name="Atanasova L."/>
            <person name="Karlsson M."/>
            <person name="Huettel B."/>
            <person name="Barry K.W."/>
            <person name="Haridas S."/>
            <person name="Chen C."/>
            <person name="Bauer D."/>
            <person name="Andreopoulos W."/>
            <person name="Pangilinan J."/>
            <person name="LaButti K."/>
            <person name="Riley R."/>
            <person name="Lipzen A."/>
            <person name="Clum A."/>
            <person name="Drula E."/>
            <person name="Henrissat B."/>
            <person name="Kohler A."/>
            <person name="Grigoriev I.V."/>
            <person name="Martin F.M."/>
            <person name="Hacquard S."/>
        </authorList>
    </citation>
    <scope>NUCLEOTIDE SEQUENCE</scope>
    <source>
        <strain evidence="1">MPI-SDFR-AT-0073</strain>
    </source>
</reference>
<proteinExistence type="predicted"/>
<dbReference type="GeneID" id="70131038"/>
<evidence type="ECO:0000313" key="2">
    <source>
        <dbReference type="Proteomes" id="UP000758603"/>
    </source>
</evidence>
<accession>A0A9P8UT66</accession>
<protein>
    <submittedName>
        <fullName evidence="1">Uncharacterized protein</fullName>
    </submittedName>
</protein>
<dbReference type="AlphaFoldDB" id="A0A9P8UT66"/>
<organism evidence="1 2">
    <name type="scientific">Truncatella angustata</name>
    <dbReference type="NCBI Taxonomy" id="152316"/>
    <lineage>
        <taxon>Eukaryota</taxon>
        <taxon>Fungi</taxon>
        <taxon>Dikarya</taxon>
        <taxon>Ascomycota</taxon>
        <taxon>Pezizomycotina</taxon>
        <taxon>Sordariomycetes</taxon>
        <taxon>Xylariomycetidae</taxon>
        <taxon>Amphisphaeriales</taxon>
        <taxon>Sporocadaceae</taxon>
        <taxon>Truncatella</taxon>
    </lineage>
</organism>
<name>A0A9P8UT66_9PEZI</name>
<dbReference type="RefSeq" id="XP_045961978.1">
    <property type="nucleotide sequence ID" value="XM_046102146.1"/>
</dbReference>
<sequence>MSLSTSFRPQSILFYMPCTWALSLAIDEAVVKQPQPSLTACTTAGLFRIHSITDNAHKLLQSTLFDSMVLWRRNTCIYAQPPPHTRP</sequence>
<keyword evidence="2" id="KW-1185">Reference proteome</keyword>
<comment type="caution">
    <text evidence="1">The sequence shown here is derived from an EMBL/GenBank/DDBJ whole genome shotgun (WGS) entry which is preliminary data.</text>
</comment>